<feature type="domain" description="Transcription factor DP C-terminal" evidence="9">
    <location>
        <begin position="300"/>
        <end position="440"/>
    </location>
</feature>
<dbReference type="FunFam" id="1.10.10.10:FF:000047">
    <property type="entry name" value="Transcription factor"/>
    <property type="match status" value="1"/>
</dbReference>
<feature type="region of interest" description="Disordered" evidence="8">
    <location>
        <begin position="151"/>
        <end position="196"/>
    </location>
</feature>
<dbReference type="InterPro" id="IPR038168">
    <property type="entry name" value="TF_DP_C_sf"/>
</dbReference>
<feature type="compositionally biased region" description="Polar residues" evidence="8">
    <location>
        <begin position="460"/>
        <end position="471"/>
    </location>
</feature>
<evidence type="ECO:0000256" key="2">
    <source>
        <dbReference type="ARBA" id="ARBA00010940"/>
    </source>
</evidence>
<dbReference type="SMART" id="SM01372">
    <property type="entry name" value="E2F_TDP"/>
    <property type="match status" value="1"/>
</dbReference>
<dbReference type="Gene3D" id="1.20.140.80">
    <property type="entry name" value="Transcription factor DP"/>
    <property type="match status" value="1"/>
</dbReference>
<dbReference type="PANTHER" id="PTHR12548:SF9">
    <property type="entry name" value="TRANSCRIPTION FACTOR DP"/>
    <property type="match status" value="1"/>
</dbReference>
<evidence type="ECO:0000313" key="11">
    <source>
        <dbReference type="EMBL" id="CAG6715795.1"/>
    </source>
</evidence>
<keyword evidence="4 7" id="KW-0238">DNA-binding</keyword>
<feature type="domain" description="E2F/DP family winged-helix DNA-binding" evidence="10">
    <location>
        <begin position="213"/>
        <end position="293"/>
    </location>
</feature>
<dbReference type="InterPro" id="IPR036388">
    <property type="entry name" value="WH-like_DNA-bd_sf"/>
</dbReference>
<dbReference type="PANTHER" id="PTHR12548">
    <property type="entry name" value="TRANSCRIPTION FACTOR DP"/>
    <property type="match status" value="1"/>
</dbReference>
<dbReference type="Gene3D" id="1.10.10.10">
    <property type="entry name" value="Winged helix-like DNA-binding domain superfamily/Winged helix DNA-binding domain"/>
    <property type="match status" value="1"/>
</dbReference>
<dbReference type="InterPro" id="IPR036390">
    <property type="entry name" value="WH_DNA-bd_sf"/>
</dbReference>
<evidence type="ECO:0000259" key="9">
    <source>
        <dbReference type="SMART" id="SM01138"/>
    </source>
</evidence>
<dbReference type="AlphaFoldDB" id="A0A8D8UYN4"/>
<dbReference type="GO" id="GO:0000977">
    <property type="term" value="F:RNA polymerase II transcription regulatory region sequence-specific DNA binding"/>
    <property type="evidence" value="ECO:0007669"/>
    <property type="project" value="TreeGrafter"/>
</dbReference>
<dbReference type="GO" id="GO:0051726">
    <property type="term" value="P:regulation of cell cycle"/>
    <property type="evidence" value="ECO:0007669"/>
    <property type="project" value="InterPro"/>
</dbReference>
<dbReference type="GO" id="GO:0005667">
    <property type="term" value="C:transcription regulator complex"/>
    <property type="evidence" value="ECO:0007669"/>
    <property type="project" value="InterPro"/>
</dbReference>
<feature type="compositionally biased region" description="Acidic residues" evidence="8">
    <location>
        <begin position="449"/>
        <end position="459"/>
    </location>
</feature>
<sequence>MSQPGGTMNFLVHDANGQPQMIKVATTQGKAVGNVVRQGQVIRTIKASTADGSVLESPGSQMLRTISLQSTKTGQRQLVTLPMIKTMSPVSSTSDSSSPAYLIKEEYIEEIDEAGSPLSQYQLPDHHQHAEMMSPQTVQTAGGSLHLMSSGPGSVSGDRYSISSSPVEGDMYSPEPQQSTPSSMVKTGKKRTAAQARVDDMGGAEYKRSTREKASKGLRHFSMKVCEKVRRKGVTTYNEVADELVQEFSEDHNTASSEQYDQKNIRRRVYDALNVLMAMNIISKEKKEIKWLGLPTNSLQESLNLNKERKQLIQRINQKTRHLHDLLLQQISLKKLIQKNIDAEKVHGEPAPASAIQLPFLIVSTDKRTVIDCSMSNDKTEYLFVFDNKFEIHDDIEILKRMGLGMGLDKGEWTEEDLTEAKRLVAPCMEKYVNQIAYRDGFLAEDEESILPDDEDDEASSSGYDNSQITIETVMPEEAMSVSENEAESDLSSSDQ</sequence>
<evidence type="ECO:0000256" key="4">
    <source>
        <dbReference type="ARBA" id="ARBA00023125"/>
    </source>
</evidence>
<dbReference type="Pfam" id="PF02319">
    <property type="entry name" value="WHD_E2F_TDP"/>
    <property type="match status" value="1"/>
</dbReference>
<evidence type="ECO:0000256" key="3">
    <source>
        <dbReference type="ARBA" id="ARBA00023015"/>
    </source>
</evidence>
<dbReference type="InterPro" id="IPR037241">
    <property type="entry name" value="E2F-DP_heterodim"/>
</dbReference>
<organism evidence="11">
    <name type="scientific">Cacopsylla melanoneura</name>
    <dbReference type="NCBI Taxonomy" id="428564"/>
    <lineage>
        <taxon>Eukaryota</taxon>
        <taxon>Metazoa</taxon>
        <taxon>Ecdysozoa</taxon>
        <taxon>Arthropoda</taxon>
        <taxon>Hexapoda</taxon>
        <taxon>Insecta</taxon>
        <taxon>Pterygota</taxon>
        <taxon>Neoptera</taxon>
        <taxon>Paraneoptera</taxon>
        <taxon>Hemiptera</taxon>
        <taxon>Sternorrhyncha</taxon>
        <taxon>Psylloidea</taxon>
        <taxon>Psyllidae</taxon>
        <taxon>Psyllinae</taxon>
        <taxon>Cacopsylla</taxon>
    </lineage>
</organism>
<comment type="similarity">
    <text evidence="2 7">Belongs to the E2F/DP family.</text>
</comment>
<keyword evidence="6 7" id="KW-0539">Nucleus</keyword>
<dbReference type="SMART" id="SM01138">
    <property type="entry name" value="DP"/>
    <property type="match status" value="1"/>
</dbReference>
<dbReference type="SUPFAM" id="SSF46785">
    <property type="entry name" value="Winged helix' DNA-binding domain"/>
    <property type="match status" value="1"/>
</dbReference>
<dbReference type="SUPFAM" id="SSF144074">
    <property type="entry name" value="E2F-DP heterodimerization region"/>
    <property type="match status" value="1"/>
</dbReference>
<dbReference type="GO" id="GO:0000981">
    <property type="term" value="F:DNA-binding transcription factor activity, RNA polymerase II-specific"/>
    <property type="evidence" value="ECO:0007669"/>
    <property type="project" value="TreeGrafter"/>
</dbReference>
<evidence type="ECO:0000259" key="10">
    <source>
        <dbReference type="SMART" id="SM01372"/>
    </source>
</evidence>
<protein>
    <submittedName>
        <fullName evidence="11">Transcription factor Dp-1</fullName>
    </submittedName>
</protein>
<feature type="compositionally biased region" description="Polar residues" evidence="8">
    <location>
        <begin position="175"/>
        <end position="185"/>
    </location>
</feature>
<evidence type="ECO:0000256" key="7">
    <source>
        <dbReference type="RuleBase" id="RU003796"/>
    </source>
</evidence>
<dbReference type="InterPro" id="IPR003316">
    <property type="entry name" value="E2F_WHTH_DNA-bd_dom"/>
</dbReference>
<keyword evidence="5 7" id="KW-0804">Transcription</keyword>
<proteinExistence type="inferred from homology"/>
<dbReference type="FunFam" id="1.20.140.80:FF:000001">
    <property type="entry name" value="Transcription factor"/>
    <property type="match status" value="1"/>
</dbReference>
<evidence type="ECO:0000256" key="8">
    <source>
        <dbReference type="SAM" id="MobiDB-lite"/>
    </source>
</evidence>
<dbReference type="InterPro" id="IPR015648">
    <property type="entry name" value="Transcrpt_fac_DP"/>
</dbReference>
<name>A0A8D8UYN4_9HEMI</name>
<reference evidence="11" key="1">
    <citation type="submission" date="2021-05" db="EMBL/GenBank/DDBJ databases">
        <authorList>
            <person name="Alioto T."/>
            <person name="Alioto T."/>
            <person name="Gomez Garrido J."/>
        </authorList>
    </citation>
    <scope>NUCLEOTIDE SEQUENCE</scope>
</reference>
<evidence type="ECO:0000256" key="5">
    <source>
        <dbReference type="ARBA" id="ARBA00023163"/>
    </source>
</evidence>
<evidence type="ECO:0000256" key="6">
    <source>
        <dbReference type="ARBA" id="ARBA00023242"/>
    </source>
</evidence>
<keyword evidence="3 7" id="KW-0805">Transcription regulation</keyword>
<dbReference type="GO" id="GO:0005634">
    <property type="term" value="C:nucleus"/>
    <property type="evidence" value="ECO:0007669"/>
    <property type="project" value="UniProtKB-SubCell"/>
</dbReference>
<accession>A0A8D8UYN4</accession>
<dbReference type="InterPro" id="IPR014889">
    <property type="entry name" value="Transc_factor_DP_C"/>
</dbReference>
<evidence type="ECO:0000256" key="1">
    <source>
        <dbReference type="ARBA" id="ARBA00004123"/>
    </source>
</evidence>
<feature type="region of interest" description="Disordered" evidence="8">
    <location>
        <begin position="449"/>
        <end position="496"/>
    </location>
</feature>
<comment type="subcellular location">
    <subcellularLocation>
        <location evidence="1 7">Nucleus</location>
    </subcellularLocation>
</comment>
<dbReference type="Pfam" id="PF08781">
    <property type="entry name" value="DP"/>
    <property type="match status" value="1"/>
</dbReference>
<dbReference type="EMBL" id="HBUF01353612">
    <property type="protein sequence ID" value="CAG6715795.1"/>
    <property type="molecule type" value="Transcribed_RNA"/>
</dbReference>
<dbReference type="CDD" id="cd14458">
    <property type="entry name" value="DP_DD"/>
    <property type="match status" value="1"/>
</dbReference>